<accession>A0ACC0FAP0</accession>
<organism evidence="1 2">
    <name type="scientific">Camellia lanceoleosa</name>
    <dbReference type="NCBI Taxonomy" id="1840588"/>
    <lineage>
        <taxon>Eukaryota</taxon>
        <taxon>Viridiplantae</taxon>
        <taxon>Streptophyta</taxon>
        <taxon>Embryophyta</taxon>
        <taxon>Tracheophyta</taxon>
        <taxon>Spermatophyta</taxon>
        <taxon>Magnoliopsida</taxon>
        <taxon>eudicotyledons</taxon>
        <taxon>Gunneridae</taxon>
        <taxon>Pentapetalae</taxon>
        <taxon>asterids</taxon>
        <taxon>Ericales</taxon>
        <taxon>Theaceae</taxon>
        <taxon>Camellia</taxon>
    </lineage>
</organism>
<gene>
    <name evidence="1" type="ORF">LOK49_LG14G02128</name>
</gene>
<keyword evidence="2" id="KW-1185">Reference proteome</keyword>
<proteinExistence type="predicted"/>
<dbReference type="EMBL" id="CM045772">
    <property type="protein sequence ID" value="KAI7985126.1"/>
    <property type="molecule type" value="Genomic_DNA"/>
</dbReference>
<reference evidence="1 2" key="1">
    <citation type="journal article" date="2022" name="Plant J.">
        <title>Chromosome-level genome of Camellia lanceoleosa provides a valuable resource for understanding genome evolution and self-incompatibility.</title>
        <authorList>
            <person name="Gong W."/>
            <person name="Xiao S."/>
            <person name="Wang L."/>
            <person name="Liao Z."/>
            <person name="Chang Y."/>
            <person name="Mo W."/>
            <person name="Hu G."/>
            <person name="Li W."/>
            <person name="Zhao G."/>
            <person name="Zhu H."/>
            <person name="Hu X."/>
            <person name="Ji K."/>
            <person name="Xiang X."/>
            <person name="Song Q."/>
            <person name="Yuan D."/>
            <person name="Jin S."/>
            <person name="Zhang L."/>
        </authorList>
    </citation>
    <scope>NUCLEOTIDE SEQUENCE [LARGE SCALE GENOMIC DNA]</scope>
    <source>
        <strain evidence="1">SQ_2022a</strain>
    </source>
</reference>
<evidence type="ECO:0000313" key="1">
    <source>
        <dbReference type="EMBL" id="KAI7985126.1"/>
    </source>
</evidence>
<evidence type="ECO:0000313" key="2">
    <source>
        <dbReference type="Proteomes" id="UP001060215"/>
    </source>
</evidence>
<sequence>MQGFRKKDSDLSSAQSTVPRVGHCASWWTSTASQIQESSLSRNLGLKMSTPNQHGHNVKQMGFQFQDQDSSSTQSTGQSYNEVASVGESNPCGKSIMSMQSGYNGTHGKPDVGQIKSALLNGTQDCVLPPSQVDYRQPFTCIPLPYAEPYYGGLLATYGPQAMIHHPQMLGVARVPLPLDFPQDEPIYVNAKQFHAILRRRQYRAKLEAQNKVSKARKPYLHESRHLHALKRARGSGGRFLNTQKLQECKLNGMTNGKDNSGSVQFHLTANMSESEVHHPENYKEGASTTSCSDVTSASNSDGMLQHQEFRFSLYPNCIGGAVQSGENRHSLSVHR</sequence>
<dbReference type="Proteomes" id="UP001060215">
    <property type="component" value="Chromosome 15"/>
</dbReference>
<name>A0ACC0FAP0_9ERIC</name>
<comment type="caution">
    <text evidence="1">The sequence shown here is derived from an EMBL/GenBank/DDBJ whole genome shotgun (WGS) entry which is preliminary data.</text>
</comment>
<protein>
    <submittedName>
        <fullName evidence="1">Nuclear transcription factor Y subunit A-3</fullName>
    </submittedName>
</protein>